<gene>
    <name evidence="3" type="ORF">OEG84_00750</name>
</gene>
<keyword evidence="1" id="KW-1133">Transmembrane helix</keyword>
<keyword evidence="4" id="KW-1185">Reference proteome</keyword>
<feature type="chain" id="PRO_5047530342" evidence="2">
    <location>
        <begin position="23"/>
        <end position="92"/>
    </location>
</feature>
<feature type="signal peptide" evidence="2">
    <location>
        <begin position="1"/>
        <end position="22"/>
    </location>
</feature>
<evidence type="ECO:0000256" key="1">
    <source>
        <dbReference type="SAM" id="Phobius"/>
    </source>
</evidence>
<proteinExistence type="predicted"/>
<feature type="transmembrane region" description="Helical" evidence="1">
    <location>
        <begin position="41"/>
        <end position="61"/>
    </location>
</feature>
<comment type="caution">
    <text evidence="3">The sequence shown here is derived from an EMBL/GenBank/DDBJ whole genome shotgun (WGS) entry which is preliminary data.</text>
</comment>
<evidence type="ECO:0000313" key="4">
    <source>
        <dbReference type="Proteomes" id="UP001073227"/>
    </source>
</evidence>
<reference evidence="3" key="1">
    <citation type="submission" date="2022-10" db="EMBL/GenBank/DDBJ databases">
        <title>Hoeflea sp. G2-23, isolated from marine algae.</title>
        <authorList>
            <person name="Kristyanto S."/>
            <person name="Kim J.M."/>
            <person name="Jeon C.O."/>
        </authorList>
    </citation>
    <scope>NUCLEOTIDE SEQUENCE</scope>
    <source>
        <strain evidence="3">G2-23</strain>
    </source>
</reference>
<evidence type="ECO:0000256" key="2">
    <source>
        <dbReference type="SAM" id="SignalP"/>
    </source>
</evidence>
<keyword evidence="1" id="KW-0812">Transmembrane</keyword>
<name>A0ABT3Z3G2_9HYPH</name>
<protein>
    <submittedName>
        <fullName evidence="3">Uncharacterized protein</fullName>
    </submittedName>
</protein>
<organism evidence="3 4">
    <name type="scientific">Hoeflea algicola</name>
    <dbReference type="NCBI Taxonomy" id="2983763"/>
    <lineage>
        <taxon>Bacteria</taxon>
        <taxon>Pseudomonadati</taxon>
        <taxon>Pseudomonadota</taxon>
        <taxon>Alphaproteobacteria</taxon>
        <taxon>Hyphomicrobiales</taxon>
        <taxon>Rhizobiaceae</taxon>
        <taxon>Hoeflea</taxon>
    </lineage>
</organism>
<keyword evidence="1" id="KW-0472">Membrane</keyword>
<dbReference type="EMBL" id="JAOVZR010000001">
    <property type="protein sequence ID" value="MCY0146282.1"/>
    <property type="molecule type" value="Genomic_DNA"/>
</dbReference>
<evidence type="ECO:0000313" key="3">
    <source>
        <dbReference type="EMBL" id="MCY0146282.1"/>
    </source>
</evidence>
<sequence>MRNFLPLAAMLAAVTMAAPAHAFDVDQMLKQVFGSSDLKDLALPFFVLLAVVAVLFFWNALRIGKRRQQRMIENYNGQLQDYSTRLKRGHRL</sequence>
<keyword evidence="2" id="KW-0732">Signal</keyword>
<accession>A0ABT3Z3G2</accession>
<dbReference type="Proteomes" id="UP001073227">
    <property type="component" value="Unassembled WGS sequence"/>
</dbReference>
<dbReference type="RefSeq" id="WP_267651962.1">
    <property type="nucleotide sequence ID" value="NZ_JAOVZR010000001.1"/>
</dbReference>